<dbReference type="InterPro" id="IPR036061">
    <property type="entry name" value="CheW-like_dom_sf"/>
</dbReference>
<dbReference type="PANTHER" id="PTHR22617:SF23">
    <property type="entry name" value="CHEMOTAXIS PROTEIN CHEW"/>
    <property type="match status" value="1"/>
</dbReference>
<dbReference type="GO" id="GO:0007165">
    <property type="term" value="P:signal transduction"/>
    <property type="evidence" value="ECO:0007669"/>
    <property type="project" value="InterPro"/>
</dbReference>
<dbReference type="PROSITE" id="PS50851">
    <property type="entry name" value="CHEW"/>
    <property type="match status" value="1"/>
</dbReference>
<gene>
    <name evidence="2" type="ORF">F6J89_17935</name>
</gene>
<dbReference type="GO" id="GO:0006935">
    <property type="term" value="P:chemotaxis"/>
    <property type="evidence" value="ECO:0007669"/>
    <property type="project" value="InterPro"/>
</dbReference>
<evidence type="ECO:0000259" key="1">
    <source>
        <dbReference type="PROSITE" id="PS50851"/>
    </source>
</evidence>
<dbReference type="Gene3D" id="2.40.50.180">
    <property type="entry name" value="CheA-289, Domain 4"/>
    <property type="match status" value="1"/>
</dbReference>
<accession>A0A6B3NCX8</accession>
<proteinExistence type="predicted"/>
<dbReference type="EMBL" id="JAAHFQ010000369">
    <property type="protein sequence ID" value="NER29450.1"/>
    <property type="molecule type" value="Genomic_DNA"/>
</dbReference>
<dbReference type="GO" id="GO:0005829">
    <property type="term" value="C:cytosol"/>
    <property type="evidence" value="ECO:0007669"/>
    <property type="project" value="TreeGrafter"/>
</dbReference>
<dbReference type="InterPro" id="IPR002545">
    <property type="entry name" value="CheW-lke_dom"/>
</dbReference>
<dbReference type="PANTHER" id="PTHR22617">
    <property type="entry name" value="CHEMOTAXIS SENSOR HISTIDINE KINASE-RELATED"/>
    <property type="match status" value="1"/>
</dbReference>
<evidence type="ECO:0000313" key="2">
    <source>
        <dbReference type="EMBL" id="NER29450.1"/>
    </source>
</evidence>
<dbReference type="SUPFAM" id="SSF50341">
    <property type="entry name" value="CheW-like"/>
    <property type="match status" value="1"/>
</dbReference>
<protein>
    <submittedName>
        <fullName evidence="2">Purine-binding chemotaxis protein CheW</fullName>
    </submittedName>
</protein>
<dbReference type="InterPro" id="IPR039315">
    <property type="entry name" value="CheW"/>
</dbReference>
<dbReference type="Pfam" id="PF01584">
    <property type="entry name" value="CheW"/>
    <property type="match status" value="1"/>
</dbReference>
<sequence>MSNSLSVPETLVSLNEDNSSSAGEQFLRFQLTPDTTALLPLLQLTEVLTIPNGQIVPIAHMPLCVMGVYNWRGDILWMVDLAQLVGLTPWYQQNLNPSVYRAIVLSTPGQKTTSAHHHNQILGLVINRVEDIEVCNQQLIQSPPSSSINPRLAPFLQGYWSKANGEILVVLNGDAIITAVSK</sequence>
<reference evidence="2" key="1">
    <citation type="submission" date="2019-11" db="EMBL/GenBank/DDBJ databases">
        <title>Genomic insights into an expanded diversity of filamentous marine cyanobacteria reveals the extraordinary biosynthetic potential of Moorea and Okeania.</title>
        <authorList>
            <person name="Ferreira Leao T."/>
            <person name="Wang M."/>
            <person name="Moss N."/>
            <person name="Da Silva R."/>
            <person name="Sanders J."/>
            <person name="Nurk S."/>
            <person name="Gurevich A."/>
            <person name="Humphrey G."/>
            <person name="Reher R."/>
            <person name="Zhu Q."/>
            <person name="Belda-Ferre P."/>
            <person name="Glukhov E."/>
            <person name="Rex R."/>
            <person name="Dorrestein P.C."/>
            <person name="Knight R."/>
            <person name="Pevzner P."/>
            <person name="Gerwick W.H."/>
            <person name="Gerwick L."/>
        </authorList>
    </citation>
    <scope>NUCLEOTIDE SEQUENCE</scope>
    <source>
        <strain evidence="2">SIO1C4</strain>
    </source>
</reference>
<feature type="domain" description="CheW-like" evidence="1">
    <location>
        <begin position="23"/>
        <end position="182"/>
    </location>
</feature>
<comment type="caution">
    <text evidence="2">The sequence shown here is derived from an EMBL/GenBank/DDBJ whole genome shotgun (WGS) entry which is preliminary data.</text>
</comment>
<dbReference type="AlphaFoldDB" id="A0A6B3NCX8"/>
<organism evidence="2">
    <name type="scientific">Symploca sp. SIO1C4</name>
    <dbReference type="NCBI Taxonomy" id="2607765"/>
    <lineage>
        <taxon>Bacteria</taxon>
        <taxon>Bacillati</taxon>
        <taxon>Cyanobacteriota</taxon>
        <taxon>Cyanophyceae</taxon>
        <taxon>Coleofasciculales</taxon>
        <taxon>Coleofasciculaceae</taxon>
        <taxon>Symploca</taxon>
    </lineage>
</organism>
<dbReference type="SMART" id="SM00260">
    <property type="entry name" value="CheW"/>
    <property type="match status" value="1"/>
</dbReference>
<name>A0A6B3NCX8_9CYAN</name>